<evidence type="ECO:0000256" key="1">
    <source>
        <dbReference type="ARBA" id="ARBA00005446"/>
    </source>
</evidence>
<organism evidence="6">
    <name type="scientific">Melampsora larici-populina (strain 98AG31 / pathotype 3-4-7)</name>
    <name type="common">Poplar leaf rust fungus</name>
    <dbReference type="NCBI Taxonomy" id="747676"/>
    <lineage>
        <taxon>Eukaryota</taxon>
        <taxon>Fungi</taxon>
        <taxon>Dikarya</taxon>
        <taxon>Basidiomycota</taxon>
        <taxon>Pucciniomycotina</taxon>
        <taxon>Pucciniomycetes</taxon>
        <taxon>Pucciniales</taxon>
        <taxon>Melampsoraceae</taxon>
        <taxon>Melampsora</taxon>
    </lineage>
</organism>
<evidence type="ECO:0000256" key="2">
    <source>
        <dbReference type="PROSITE-ProRule" id="PRU00042"/>
    </source>
</evidence>
<dbReference type="PROSITE" id="PS51192">
    <property type="entry name" value="HELICASE_ATP_BIND_1"/>
    <property type="match status" value="1"/>
</dbReference>
<dbReference type="PROSITE" id="PS50157">
    <property type="entry name" value="ZINC_FINGER_C2H2_2"/>
    <property type="match status" value="1"/>
</dbReference>
<evidence type="ECO:0000259" key="4">
    <source>
        <dbReference type="PROSITE" id="PS51192"/>
    </source>
</evidence>
<dbReference type="HOGENOM" id="CLU_003526_0_0_1"/>
<keyword evidence="6" id="KW-1185">Reference proteome</keyword>
<dbReference type="InterPro" id="IPR011545">
    <property type="entry name" value="DEAD/DEAH_box_helicase_dom"/>
</dbReference>
<dbReference type="GeneID" id="18933910"/>
<evidence type="ECO:0000313" key="5">
    <source>
        <dbReference type="EMBL" id="EGG07548.1"/>
    </source>
</evidence>
<gene>
    <name evidence="5" type="ORF">MELLADRAFT_85626</name>
</gene>
<feature type="domain" description="Helicase ATP-binding" evidence="4">
    <location>
        <begin position="770"/>
        <end position="894"/>
    </location>
</feature>
<evidence type="ECO:0008006" key="7">
    <source>
        <dbReference type="Google" id="ProtNLM"/>
    </source>
</evidence>
<dbReference type="STRING" id="747676.F4RJ81"/>
<dbReference type="Pfam" id="PF00270">
    <property type="entry name" value="DEAD"/>
    <property type="match status" value="1"/>
</dbReference>
<reference evidence="6" key="1">
    <citation type="journal article" date="2011" name="Proc. Natl. Acad. Sci. U.S.A.">
        <title>Obligate biotrophy features unraveled by the genomic analysis of rust fungi.</title>
        <authorList>
            <person name="Duplessis S."/>
            <person name="Cuomo C.A."/>
            <person name="Lin Y.-C."/>
            <person name="Aerts A."/>
            <person name="Tisserant E."/>
            <person name="Veneault-Fourrey C."/>
            <person name="Joly D.L."/>
            <person name="Hacquard S."/>
            <person name="Amselem J."/>
            <person name="Cantarel B.L."/>
            <person name="Chiu R."/>
            <person name="Coutinho P.M."/>
            <person name="Feau N."/>
            <person name="Field M."/>
            <person name="Frey P."/>
            <person name="Gelhaye E."/>
            <person name="Goldberg J."/>
            <person name="Grabherr M.G."/>
            <person name="Kodira C.D."/>
            <person name="Kohler A."/>
            <person name="Kuees U."/>
            <person name="Lindquist E.A."/>
            <person name="Lucas S.M."/>
            <person name="Mago R."/>
            <person name="Mauceli E."/>
            <person name="Morin E."/>
            <person name="Murat C."/>
            <person name="Pangilinan J.L."/>
            <person name="Park R."/>
            <person name="Pearson M."/>
            <person name="Quesneville H."/>
            <person name="Rouhier N."/>
            <person name="Sakthikumar S."/>
            <person name="Salamov A.A."/>
            <person name="Schmutz J."/>
            <person name="Selles B."/>
            <person name="Shapiro H."/>
            <person name="Tanguay P."/>
            <person name="Tuskan G.A."/>
            <person name="Henrissat B."/>
            <person name="Van de Peer Y."/>
            <person name="Rouze P."/>
            <person name="Ellis J.G."/>
            <person name="Dodds P.N."/>
            <person name="Schein J.E."/>
            <person name="Zhong S."/>
            <person name="Hamelin R.C."/>
            <person name="Grigoriev I.V."/>
            <person name="Szabo L.J."/>
            <person name="Martin F."/>
        </authorList>
    </citation>
    <scope>NUCLEOTIDE SEQUENCE [LARGE SCALE GENOMIC DNA]</scope>
    <source>
        <strain evidence="6">98AG31 / pathotype 3-4-7</strain>
    </source>
</reference>
<dbReference type="PANTHER" id="PTHR13710">
    <property type="entry name" value="DNA HELICASE RECQ FAMILY MEMBER"/>
    <property type="match status" value="1"/>
</dbReference>
<dbReference type="VEuPathDB" id="FungiDB:MELLADRAFT_85626"/>
<evidence type="ECO:0000313" key="6">
    <source>
        <dbReference type="Proteomes" id="UP000001072"/>
    </source>
</evidence>
<comment type="similarity">
    <text evidence="1">Belongs to the helicase family. RecQ subfamily.</text>
</comment>
<dbReference type="InParanoid" id="F4RJ81"/>
<dbReference type="KEGG" id="mlr:MELLADRAFT_85626"/>
<name>F4RJ81_MELLP</name>
<dbReference type="SUPFAM" id="SSF52540">
    <property type="entry name" value="P-loop containing nucleoside triphosphate hydrolases"/>
    <property type="match status" value="1"/>
</dbReference>
<dbReference type="Proteomes" id="UP000001072">
    <property type="component" value="Unassembled WGS sequence"/>
</dbReference>
<dbReference type="GO" id="GO:0005694">
    <property type="term" value="C:chromosome"/>
    <property type="evidence" value="ECO:0007669"/>
    <property type="project" value="TreeGrafter"/>
</dbReference>
<dbReference type="GO" id="GO:0008270">
    <property type="term" value="F:zinc ion binding"/>
    <property type="evidence" value="ECO:0007669"/>
    <property type="project" value="UniProtKB-KW"/>
</dbReference>
<dbReference type="RefSeq" id="XP_007409455.1">
    <property type="nucleotide sequence ID" value="XM_007409393.1"/>
</dbReference>
<dbReference type="EMBL" id="GL883104">
    <property type="protein sequence ID" value="EGG07548.1"/>
    <property type="molecule type" value="Genomic_DNA"/>
</dbReference>
<dbReference type="GO" id="GO:0005634">
    <property type="term" value="C:nucleus"/>
    <property type="evidence" value="ECO:0007669"/>
    <property type="project" value="TreeGrafter"/>
</dbReference>
<accession>F4RJ81</accession>
<keyword evidence="2" id="KW-0862">Zinc</keyword>
<protein>
    <recommendedName>
        <fullName evidence="7">Helicase ATP-binding domain-containing protein</fullName>
    </recommendedName>
</protein>
<feature type="domain" description="C2H2-type" evidence="3">
    <location>
        <begin position="29"/>
        <end position="57"/>
    </location>
</feature>
<dbReference type="GO" id="GO:0005524">
    <property type="term" value="F:ATP binding"/>
    <property type="evidence" value="ECO:0007669"/>
    <property type="project" value="InterPro"/>
</dbReference>
<proteinExistence type="inferred from homology"/>
<dbReference type="InterPro" id="IPR027417">
    <property type="entry name" value="P-loop_NTPase"/>
</dbReference>
<dbReference type="OrthoDB" id="2507344at2759"/>
<sequence>MAQGSVFPPGYEAGNPCEPVEGLVSYNGYTCKICNLTWRCRKTILNHFSLKHAKELPTEDSRKPHRRRDKCQTFYGHNREKFFAVLPHVQPAIVGGNGMMEQEVVDVLDESDVVTRMILKLEEDAAQLVDHGPDSTLEKEQANWIYVTGIHTYIELLKESGKTIEQLVVAGDGNERVEVMVRYIAAWIDKTMKRLHETGQLIKRMCMAETSEMEDNKGLMPLQEKASVIKYAQILASFMYYLICQAEDPVDPEYQLYNVTKNEIMQLRNIAAPMELPPKVPGQGDDLDFSRITNNPLGKQVSKVLCSVFQAGTGGWCKQYQTPPMQFLAFSTLKIDGSYHDSTLLTHLIAAMQYGTRLAFAEQYLDTPREPFNPDADPLQPIKDDRSRFEFLRKNGPEALPDTTYWADAEQETLEVENKRVTISGIRNCIHIQQKMADADLAKLLEGCKMPAFDLSLYKEEPHSRKPFTNFLDHSGDEHRKYGHHLLKEWVRRKDVHGLLNNTWKTGLTEDTSIYNPALWKKSAMLDWLDMYDRLQERLYFLYHVASGQPLRGTEEMTTLVVNTRLNQRNIYLRSGRFAFLTWYHKSQNISGKNKPRLTFLPRRHSLLWFYYLAFLRPTAISRQQGDCKPHDHQAVGTHPQRPSGIFPLYKHSQAQVCRRRSGTAGHLWLATCIGVNCRCTYQRPCRGVGSEKRYKAASEAMHRFWEIDGPVQTGFAEPPAEKPLPAGELLEKALEKFTGQRQAGTRTPFQADWLTMVLDRNYDMLVHTGITVVVQPLTALVAETSDMLKDKGIKHLVYKAGSNCVIEKWHRVVVCTTDVAAGEKFYSDLQRHKVNRVIIDEAHCYEDNVTFRSYSTGVARLRQLNAPSVFMTATMQVGHEEYLYKLFCITNVKDFREPTGRPELQFHTVKNCKWEAMISQVGKLANQSNLADRDRNILFIKNKKECNNAVEDLKKLYPDLPITKYYSKLPDGEGAGNVKHWRTTPKCLMIATNDTDINKCFQEAGQAGRDLEAANVWLFETGKPEKGSFAEKLMESHRCIAETFSEVLDGEARNCKQVGCPRVCGNCMDIANQASRKRPADKEPEVVMPGTRPMYLSNVKRARVEVNIVDKIGLAITNVRKQMAGLCGYCLAKDKVEKRHGDGKCNKVVGCARCTAGNHWSSRCEALLLSKVLERNGNAAYRLCHFCGLGDGHGQDTFHNAPIVGTLKKCDSGLQNALLVSIIKVLKTNDKCLAVDKASVSLFQQWLGSRGWLGCPWANMVTLFIVFRDPEIREIAKVHS</sequence>
<keyword evidence="2" id="KW-0863">Zinc-finger</keyword>
<dbReference type="GO" id="GO:0003676">
    <property type="term" value="F:nucleic acid binding"/>
    <property type="evidence" value="ECO:0007669"/>
    <property type="project" value="InterPro"/>
</dbReference>
<dbReference type="PROSITE" id="PS00028">
    <property type="entry name" value="ZINC_FINGER_C2H2_1"/>
    <property type="match status" value="1"/>
</dbReference>
<dbReference type="InterPro" id="IPR013087">
    <property type="entry name" value="Znf_C2H2_type"/>
</dbReference>
<keyword evidence="2" id="KW-0479">Metal-binding</keyword>
<evidence type="ECO:0000259" key="3">
    <source>
        <dbReference type="PROSITE" id="PS50157"/>
    </source>
</evidence>
<dbReference type="PANTHER" id="PTHR13710:SF145">
    <property type="entry name" value="ATP-DEPENDENT DNA HELICASE"/>
    <property type="match status" value="1"/>
</dbReference>
<dbReference type="Gene3D" id="3.40.50.300">
    <property type="entry name" value="P-loop containing nucleotide triphosphate hydrolases"/>
    <property type="match status" value="1"/>
</dbReference>
<dbReference type="InterPro" id="IPR014001">
    <property type="entry name" value="Helicase_ATP-bd"/>
</dbReference>